<dbReference type="InterPro" id="IPR007034">
    <property type="entry name" value="BMS1_TSR1_C"/>
</dbReference>
<keyword evidence="8" id="KW-1185">Reference proteome</keyword>
<dbReference type="Pfam" id="PF04950">
    <property type="entry name" value="RIBIOP_C"/>
    <property type="match status" value="1"/>
</dbReference>
<dbReference type="PANTHER" id="PTHR12858">
    <property type="entry name" value="RIBOSOME BIOGENESIS PROTEIN"/>
    <property type="match status" value="1"/>
</dbReference>
<protein>
    <submittedName>
        <fullName evidence="7">Ribosome biogenesis protein tsr1</fullName>
    </submittedName>
</protein>
<dbReference type="InterPro" id="IPR039761">
    <property type="entry name" value="Bms1/Tsr1"/>
</dbReference>
<feature type="compositionally biased region" description="Polar residues" evidence="5">
    <location>
        <begin position="1"/>
        <end position="19"/>
    </location>
</feature>
<evidence type="ECO:0000313" key="7">
    <source>
        <dbReference type="EMBL" id="KAJ1728929.1"/>
    </source>
</evidence>
<evidence type="ECO:0000313" key="8">
    <source>
        <dbReference type="Proteomes" id="UP001143981"/>
    </source>
</evidence>
<evidence type="ECO:0000256" key="3">
    <source>
        <dbReference type="ARBA" id="ARBA00023242"/>
    </source>
</evidence>
<feature type="domain" description="Bms1-type G" evidence="6">
    <location>
        <begin position="86"/>
        <end position="245"/>
    </location>
</feature>
<organism evidence="7 8">
    <name type="scientific">Coemansia biformis</name>
    <dbReference type="NCBI Taxonomy" id="1286918"/>
    <lineage>
        <taxon>Eukaryota</taxon>
        <taxon>Fungi</taxon>
        <taxon>Fungi incertae sedis</taxon>
        <taxon>Zoopagomycota</taxon>
        <taxon>Kickxellomycotina</taxon>
        <taxon>Kickxellomycetes</taxon>
        <taxon>Kickxellales</taxon>
        <taxon>Kickxellaceae</taxon>
        <taxon>Coemansia</taxon>
    </lineage>
</organism>
<evidence type="ECO:0000256" key="4">
    <source>
        <dbReference type="ARBA" id="ARBA00038288"/>
    </source>
</evidence>
<dbReference type="GO" id="GO:0000479">
    <property type="term" value="P:endonucleolytic cleavage of tricistronic rRNA transcript (SSU-rRNA, 5.8S rRNA, LSU-rRNA)"/>
    <property type="evidence" value="ECO:0007669"/>
    <property type="project" value="TreeGrafter"/>
</dbReference>
<evidence type="ECO:0000256" key="1">
    <source>
        <dbReference type="ARBA" id="ARBA00004604"/>
    </source>
</evidence>
<reference evidence="7" key="1">
    <citation type="submission" date="2022-07" db="EMBL/GenBank/DDBJ databases">
        <title>Phylogenomic reconstructions and comparative analyses of Kickxellomycotina fungi.</title>
        <authorList>
            <person name="Reynolds N.K."/>
            <person name="Stajich J.E."/>
            <person name="Barry K."/>
            <person name="Grigoriev I.V."/>
            <person name="Crous P."/>
            <person name="Smith M.E."/>
        </authorList>
    </citation>
    <scope>NUCLEOTIDE SEQUENCE</scope>
    <source>
        <strain evidence="7">BCRC 34381</strain>
    </source>
</reference>
<feature type="region of interest" description="Disordered" evidence="5">
    <location>
        <begin position="1"/>
        <end position="44"/>
    </location>
</feature>
<gene>
    <name evidence="7" type="primary">TSR1</name>
    <name evidence="7" type="ORF">LPJ61_003779</name>
</gene>
<feature type="compositionally biased region" description="Acidic residues" evidence="5">
    <location>
        <begin position="460"/>
        <end position="478"/>
    </location>
</feature>
<keyword evidence="2" id="KW-0690">Ribosome biogenesis</keyword>
<dbReference type="Pfam" id="PF22298">
    <property type="entry name" value="Tsr1_G-like"/>
    <property type="match status" value="1"/>
</dbReference>
<dbReference type="GO" id="GO:0005730">
    <property type="term" value="C:nucleolus"/>
    <property type="evidence" value="ECO:0007669"/>
    <property type="project" value="UniProtKB-SubCell"/>
</dbReference>
<feature type="region of interest" description="Disordered" evidence="5">
    <location>
        <begin position="336"/>
        <end position="478"/>
    </location>
</feature>
<dbReference type="GO" id="GO:0005525">
    <property type="term" value="F:GTP binding"/>
    <property type="evidence" value="ECO:0007669"/>
    <property type="project" value="TreeGrafter"/>
</dbReference>
<evidence type="ECO:0000256" key="2">
    <source>
        <dbReference type="ARBA" id="ARBA00022517"/>
    </source>
</evidence>
<dbReference type="SMART" id="SM00785">
    <property type="entry name" value="AARP2CN"/>
    <property type="match status" value="1"/>
</dbReference>
<dbReference type="OrthoDB" id="119302at2759"/>
<feature type="compositionally biased region" description="Acidic residues" evidence="5">
    <location>
        <begin position="403"/>
        <end position="436"/>
    </location>
</feature>
<name>A0A9W7YAR6_9FUNG</name>
<dbReference type="Pfam" id="PF08142">
    <property type="entry name" value="AARP2CN"/>
    <property type="match status" value="1"/>
</dbReference>
<dbReference type="InterPro" id="IPR012948">
    <property type="entry name" value="AARP2CN"/>
</dbReference>
<dbReference type="InterPro" id="IPR030387">
    <property type="entry name" value="G_Bms1/Tsr1_dom"/>
</dbReference>
<dbReference type="GO" id="GO:0003924">
    <property type="term" value="F:GTPase activity"/>
    <property type="evidence" value="ECO:0007669"/>
    <property type="project" value="TreeGrafter"/>
</dbReference>
<accession>A0A9W7YAR6</accession>
<proteinExistence type="inferred from homology"/>
<evidence type="ECO:0000256" key="5">
    <source>
        <dbReference type="SAM" id="MobiDB-lite"/>
    </source>
</evidence>
<dbReference type="PANTHER" id="PTHR12858:SF1">
    <property type="entry name" value="PRE-RRNA-PROCESSING PROTEIN TSR1 HOMOLOG"/>
    <property type="match status" value="1"/>
</dbReference>
<evidence type="ECO:0000259" key="6">
    <source>
        <dbReference type="PROSITE" id="PS51714"/>
    </source>
</evidence>
<comment type="caution">
    <text evidence="7">The sequence shown here is derived from an EMBL/GenBank/DDBJ whole genome shotgun (WGS) entry which is preliminary data.</text>
</comment>
<dbReference type="GO" id="GO:0000462">
    <property type="term" value="P:maturation of SSU-rRNA from tricistronic rRNA transcript (SSU-rRNA, 5.8S rRNA, LSU-rRNA)"/>
    <property type="evidence" value="ECO:0007669"/>
    <property type="project" value="TreeGrafter"/>
</dbReference>
<keyword evidence="3" id="KW-0539">Nucleus</keyword>
<dbReference type="GO" id="GO:0034511">
    <property type="term" value="F:U3 snoRNA binding"/>
    <property type="evidence" value="ECO:0007669"/>
    <property type="project" value="TreeGrafter"/>
</dbReference>
<comment type="similarity">
    <text evidence="4">Belongs to the TRAFAC class translation factor GTPase superfamily. Bms1-like GTPase family. TSR1 subfamily.</text>
</comment>
<dbReference type="AlphaFoldDB" id="A0A9W7YAR6"/>
<comment type="subcellular location">
    <subcellularLocation>
        <location evidence="1">Nucleus</location>
        <location evidence="1">Nucleolus</location>
    </subcellularLocation>
</comment>
<dbReference type="PROSITE" id="PS51714">
    <property type="entry name" value="G_BMS1"/>
    <property type="match status" value="1"/>
</dbReference>
<dbReference type="EMBL" id="JANBOI010000710">
    <property type="protein sequence ID" value="KAJ1728929.1"/>
    <property type="molecule type" value="Genomic_DNA"/>
</dbReference>
<sequence length="842" mass="94609">MVKEQQTTFHHRSSLTQKNKPFKSRYATKNSLRDKSKGRTQRVKVKGKVKRKHTRADRLNALRIEQRKKREQIVQSTRIFSGRYRTPKIVAVVPLCSDTDTSRIVRDLCQCVDEPYPEAASKTARTLNITRFKQTIQFVELGRNLLDILDAAKVADYIIMGISAEVEVDAFGEHCLSAIQNQGHPGVFPIVQGLGATPTKGRNDLKKSLQSFLTHFFPEADRVYTTDSEPESLTILRMLTSQVPKAIKWRESRPYLLAESAVFSPSAEDPQLGQLALTGYLRGANLSANRLVHIPNFGDFQIERIYSVPVAMERTHGNAIEEDDDPALLEEPVPEQQDSLVEANEPNVLNNEQTWPEDEEMAGWKEQMQKMEEEEAEHASGGDGRVLRVPKGTSTYQAAWIADGEDDEGSGSDMSEDDDDMMDASDDEGADSDDDSMAAAAGEQDDEEYEDIRVGKDGNPVEDSEAGGDGDGGSDADMLSPEEEAAQLKAYLKERHRLDDDDRQFPDEVDTPINMPARERFARFRGLQSFRTSPWDPYENLPLDYARIFQFENLKRTQQRVLRATAGAPTKAGMHVRIVLRAVPAQAAASFSPDRPFVVFGLHQYEHQMSVIHFTVMRTAEYTEPVRSKDPLVIHVGFRRYNACPVFSQHLHGGATTNNVHKFERFLQHGVVSVGTIFAPIQFGRAPVSLYLPTPAEASGMDDGGAPGLPTLVGMGTSLDVNPTRILAKRIVLTGAPYKIHKRSAVIRYMFFNPEDVNWFKPVQLYTKNRRVGHITESLGTHGYMKCSFDGSIKQMDTVCLNLYKRVFPKWNTSLWSEHTQTDEQKRQWVGPAAERSEAMEL</sequence>
<dbReference type="SMART" id="SM01362">
    <property type="entry name" value="DUF663"/>
    <property type="match status" value="1"/>
</dbReference>
<dbReference type="Proteomes" id="UP001143981">
    <property type="component" value="Unassembled WGS sequence"/>
</dbReference>
<dbReference type="GO" id="GO:0030688">
    <property type="term" value="C:preribosome, small subunit precursor"/>
    <property type="evidence" value="ECO:0007669"/>
    <property type="project" value="TreeGrafter"/>
</dbReference>